<name>A0ABY4T8Y7_9ACTN</name>
<dbReference type="RefSeq" id="WP_010476773.1">
    <property type="nucleotide sequence ID" value="NZ_CP095474.1"/>
</dbReference>
<keyword evidence="10" id="KW-1185">Reference proteome</keyword>
<feature type="transmembrane region" description="Helical" evidence="8">
    <location>
        <begin position="193"/>
        <end position="211"/>
    </location>
</feature>
<feature type="transmembrane region" description="Helical" evidence="8">
    <location>
        <begin position="120"/>
        <end position="141"/>
    </location>
</feature>
<feature type="transmembrane region" description="Helical" evidence="8">
    <location>
        <begin position="223"/>
        <end position="240"/>
    </location>
</feature>
<evidence type="ECO:0000256" key="4">
    <source>
        <dbReference type="ARBA" id="ARBA00022475"/>
    </source>
</evidence>
<reference evidence="9" key="1">
    <citation type="submission" date="2022-04" db="EMBL/GenBank/DDBJ databases">
        <title>Systematic whole-genome sequencing reveals an unexpected diversity among actinomycetoma pathogens and provides insights into their antibacterial susceptibilities.</title>
        <authorList>
            <person name="Watson A.K."/>
            <person name="Kepplinger B."/>
            <person name="Bakhiet S.M."/>
            <person name="Mhmoud N.A."/>
            <person name="Chapman J."/>
            <person name="Allenby N."/>
            <person name="Mickiewicz K."/>
            <person name="Goodfellow M."/>
            <person name="Fahal A.H."/>
            <person name="Errington J."/>
        </authorList>
    </citation>
    <scope>NUCLEOTIDE SEQUENCE</scope>
    <source>
        <strain evidence="9">SD 504</strain>
    </source>
</reference>
<keyword evidence="3" id="KW-0813">Transport</keyword>
<accession>A0ABY4T8Y7</accession>
<protein>
    <recommendedName>
        <fullName evidence="8">Probable membrane transporter protein</fullName>
    </recommendedName>
</protein>
<comment type="subcellular location">
    <subcellularLocation>
        <location evidence="1 8">Cell membrane</location>
        <topology evidence="1 8">Multi-pass membrane protein</topology>
    </subcellularLocation>
</comment>
<dbReference type="PANTHER" id="PTHR30269:SF37">
    <property type="entry name" value="MEMBRANE TRANSPORTER PROTEIN"/>
    <property type="match status" value="1"/>
</dbReference>
<evidence type="ECO:0000313" key="10">
    <source>
        <dbReference type="Proteomes" id="UP001056383"/>
    </source>
</evidence>
<evidence type="ECO:0000256" key="5">
    <source>
        <dbReference type="ARBA" id="ARBA00022692"/>
    </source>
</evidence>
<dbReference type="Proteomes" id="UP001056383">
    <property type="component" value="Chromosome"/>
</dbReference>
<comment type="similarity">
    <text evidence="2 8">Belongs to the 4-toluene sulfonate uptake permease (TSUP) (TC 2.A.102) family.</text>
</comment>
<sequence>MTSTLLGTFLILAAASVVRSTAGFGFSLVAVPPLALLVEPVAAVVVAGAMAAPLSLWIAVRDRHHVDRRVTAVTLLSGLSGVPFGVWLLSVLPPDVLMLAITAVVLLGTFVVWRRITLRGGLATLVGVGVFSGASLASTGIDGPPMVAAFQSMGLEPRVQRATLAVVFSGTSLAALAGFAISGQLTATVGRTLLAGVPALFVGILAGERIFGRLDAERFRRVVLGLLVVSSVSVVVRVATS</sequence>
<feature type="transmembrane region" description="Helical" evidence="8">
    <location>
        <begin position="70"/>
        <end position="90"/>
    </location>
</feature>
<evidence type="ECO:0000256" key="6">
    <source>
        <dbReference type="ARBA" id="ARBA00022989"/>
    </source>
</evidence>
<keyword evidence="5 8" id="KW-0812">Transmembrane</keyword>
<evidence type="ECO:0000256" key="7">
    <source>
        <dbReference type="ARBA" id="ARBA00023136"/>
    </source>
</evidence>
<evidence type="ECO:0000256" key="3">
    <source>
        <dbReference type="ARBA" id="ARBA00022448"/>
    </source>
</evidence>
<keyword evidence="6 8" id="KW-1133">Transmembrane helix</keyword>
<gene>
    <name evidence="9" type="ORF">MW084_05130</name>
</gene>
<evidence type="ECO:0000256" key="8">
    <source>
        <dbReference type="RuleBase" id="RU363041"/>
    </source>
</evidence>
<evidence type="ECO:0000256" key="2">
    <source>
        <dbReference type="ARBA" id="ARBA00009142"/>
    </source>
</evidence>
<dbReference type="InterPro" id="IPR002781">
    <property type="entry name" value="TM_pro_TauE-like"/>
</dbReference>
<proteinExistence type="inferred from homology"/>
<feature type="transmembrane region" description="Helical" evidence="8">
    <location>
        <begin position="36"/>
        <end position="58"/>
    </location>
</feature>
<dbReference type="InterPro" id="IPR052017">
    <property type="entry name" value="TSUP"/>
</dbReference>
<feature type="transmembrane region" description="Helical" evidence="8">
    <location>
        <begin position="96"/>
        <end position="113"/>
    </location>
</feature>
<dbReference type="PANTHER" id="PTHR30269">
    <property type="entry name" value="TRANSMEMBRANE PROTEIN YFCA"/>
    <property type="match status" value="1"/>
</dbReference>
<keyword evidence="7 8" id="KW-0472">Membrane</keyword>
<dbReference type="Pfam" id="PF01925">
    <property type="entry name" value="TauE"/>
    <property type="match status" value="1"/>
</dbReference>
<evidence type="ECO:0000256" key="1">
    <source>
        <dbReference type="ARBA" id="ARBA00004651"/>
    </source>
</evidence>
<feature type="transmembrane region" description="Helical" evidence="8">
    <location>
        <begin position="161"/>
        <end position="181"/>
    </location>
</feature>
<dbReference type="EMBL" id="CP095474">
    <property type="protein sequence ID" value="URN15432.1"/>
    <property type="molecule type" value="Genomic_DNA"/>
</dbReference>
<evidence type="ECO:0000313" key="9">
    <source>
        <dbReference type="EMBL" id="URN15432.1"/>
    </source>
</evidence>
<keyword evidence="4 8" id="KW-1003">Cell membrane</keyword>
<organism evidence="9 10">
    <name type="scientific">Streptomyces sudanensis</name>
    <dbReference type="NCBI Taxonomy" id="436397"/>
    <lineage>
        <taxon>Bacteria</taxon>
        <taxon>Bacillati</taxon>
        <taxon>Actinomycetota</taxon>
        <taxon>Actinomycetes</taxon>
        <taxon>Kitasatosporales</taxon>
        <taxon>Streptomycetaceae</taxon>
        <taxon>Streptomyces</taxon>
    </lineage>
</organism>